<dbReference type="Proteomes" id="UP001165489">
    <property type="component" value="Unassembled WGS sequence"/>
</dbReference>
<feature type="chain" id="PRO_5047449946" evidence="1">
    <location>
        <begin position="23"/>
        <end position="310"/>
    </location>
</feature>
<feature type="domain" description="DUF4097" evidence="2">
    <location>
        <begin position="38"/>
        <end position="308"/>
    </location>
</feature>
<evidence type="ECO:0000313" key="4">
    <source>
        <dbReference type="Proteomes" id="UP001165489"/>
    </source>
</evidence>
<keyword evidence="4" id="KW-1185">Reference proteome</keyword>
<organism evidence="3 4">
    <name type="scientific">Belliella filtrata</name>
    <dbReference type="NCBI Taxonomy" id="2923435"/>
    <lineage>
        <taxon>Bacteria</taxon>
        <taxon>Pseudomonadati</taxon>
        <taxon>Bacteroidota</taxon>
        <taxon>Cytophagia</taxon>
        <taxon>Cytophagales</taxon>
        <taxon>Cyclobacteriaceae</taxon>
        <taxon>Belliella</taxon>
    </lineage>
</organism>
<evidence type="ECO:0000259" key="2">
    <source>
        <dbReference type="Pfam" id="PF13349"/>
    </source>
</evidence>
<dbReference type="EMBL" id="JAKZGP010000087">
    <property type="protein sequence ID" value="MCH7411561.1"/>
    <property type="molecule type" value="Genomic_DNA"/>
</dbReference>
<gene>
    <name evidence="3" type="ORF">MM239_19400</name>
</gene>
<accession>A0ABS9V569</accession>
<evidence type="ECO:0000256" key="1">
    <source>
        <dbReference type="SAM" id="SignalP"/>
    </source>
</evidence>
<proteinExistence type="predicted"/>
<dbReference type="RefSeq" id="WP_241349993.1">
    <property type="nucleotide sequence ID" value="NZ_JAKZGP010000087.1"/>
</dbReference>
<evidence type="ECO:0000313" key="3">
    <source>
        <dbReference type="EMBL" id="MCH7411561.1"/>
    </source>
</evidence>
<comment type="caution">
    <text evidence="3">The sequence shown here is derived from an EMBL/GenBank/DDBJ whole genome shotgun (WGS) entry which is preliminary data.</text>
</comment>
<reference evidence="3" key="1">
    <citation type="submission" date="2022-03" db="EMBL/GenBank/DDBJ databases">
        <title>De novo assembled genomes of Belliella spp. (Cyclobacteriaceae) strains.</title>
        <authorList>
            <person name="Szabo A."/>
            <person name="Korponai K."/>
            <person name="Felfoldi T."/>
        </authorList>
    </citation>
    <scope>NUCLEOTIDE SEQUENCE</scope>
    <source>
        <strain evidence="3">DSM 111904</strain>
    </source>
</reference>
<dbReference type="Pfam" id="PF13349">
    <property type="entry name" value="DUF4097"/>
    <property type="match status" value="1"/>
</dbReference>
<feature type="signal peptide" evidence="1">
    <location>
        <begin position="1"/>
        <end position="22"/>
    </location>
</feature>
<name>A0ABS9V569_9BACT</name>
<sequence>MKTALNTLIACLCLFTSLEVSAQREILIDTQRTFQGVETIEIRSGGLEIVYAGDASTATVTADAYLESNQTKQDIVFVQVGNVLKITYKNEQSNVTWGNNQTKGHVKIKGPEQINLVVQGGSGKIDVTNVSSNITHFQIGSGRANLSRIKGDVELSMGSGTVDLKQVNGDVNFRGGSGRAAIAEVSGDLNVSFSSGSFQADQVAGKVSLQLSSGNAKLSKIGSIENVSVSSGSFKAEQAGLGENPNLKAASGSIKINTNSNIEGYNFNMKAASGSIKVGNQRTGKSLQINNGASKTVNGTVSSGSIAIEN</sequence>
<dbReference type="InterPro" id="IPR025164">
    <property type="entry name" value="Toastrack_DUF4097"/>
</dbReference>
<protein>
    <submittedName>
        <fullName evidence="3">DUF4097 domain-containing protein</fullName>
    </submittedName>
</protein>
<keyword evidence="1" id="KW-0732">Signal</keyword>